<accession>A0A2N9GY61</accession>
<reference evidence="3" key="1">
    <citation type="submission" date="2018-02" db="EMBL/GenBank/DDBJ databases">
        <authorList>
            <person name="Cohen D.B."/>
            <person name="Kent A.D."/>
        </authorList>
    </citation>
    <scope>NUCLEOTIDE SEQUENCE</scope>
</reference>
<dbReference type="InterPro" id="IPR019557">
    <property type="entry name" value="AminoTfrase-like_pln_mobile"/>
</dbReference>
<dbReference type="PANTHER" id="PTHR46033">
    <property type="entry name" value="PROTEIN MAIN-LIKE 2"/>
    <property type="match status" value="1"/>
</dbReference>
<feature type="compositionally biased region" description="Basic residues" evidence="1">
    <location>
        <begin position="357"/>
        <end position="366"/>
    </location>
</feature>
<dbReference type="GO" id="GO:0010073">
    <property type="term" value="P:meristem maintenance"/>
    <property type="evidence" value="ECO:0007669"/>
    <property type="project" value="InterPro"/>
</dbReference>
<feature type="domain" description="Aminotransferase-like plant mobile" evidence="2">
    <location>
        <begin position="92"/>
        <end position="235"/>
    </location>
</feature>
<gene>
    <name evidence="3" type="ORF">FSB_LOCUS32574</name>
</gene>
<feature type="compositionally biased region" description="Low complexity" evidence="1">
    <location>
        <begin position="448"/>
        <end position="461"/>
    </location>
</feature>
<protein>
    <recommendedName>
        <fullName evidence="2">Aminotransferase-like plant mobile domain-containing protein</fullName>
    </recommendedName>
</protein>
<dbReference type="InterPro" id="IPR044824">
    <property type="entry name" value="MAIN-like"/>
</dbReference>
<dbReference type="AlphaFoldDB" id="A0A2N9GY61"/>
<feature type="region of interest" description="Disordered" evidence="1">
    <location>
        <begin position="337"/>
        <end position="385"/>
    </location>
</feature>
<evidence type="ECO:0000313" key="3">
    <source>
        <dbReference type="EMBL" id="SPD04692.1"/>
    </source>
</evidence>
<feature type="compositionally biased region" description="Polar residues" evidence="1">
    <location>
        <begin position="572"/>
        <end position="590"/>
    </location>
</feature>
<evidence type="ECO:0000259" key="2">
    <source>
        <dbReference type="Pfam" id="PF10536"/>
    </source>
</evidence>
<evidence type="ECO:0000256" key="1">
    <source>
        <dbReference type="SAM" id="MobiDB-lite"/>
    </source>
</evidence>
<dbReference type="EMBL" id="OIVN01002558">
    <property type="protein sequence ID" value="SPD04692.1"/>
    <property type="molecule type" value="Genomic_DNA"/>
</dbReference>
<feature type="region of interest" description="Disordered" evidence="1">
    <location>
        <begin position="1"/>
        <end position="25"/>
    </location>
</feature>
<feature type="region of interest" description="Disordered" evidence="1">
    <location>
        <begin position="572"/>
        <end position="594"/>
    </location>
</feature>
<dbReference type="Pfam" id="PF10536">
    <property type="entry name" value="PMD"/>
    <property type="match status" value="1"/>
</dbReference>
<dbReference type="PANTHER" id="PTHR46033:SF80">
    <property type="entry name" value="PROTEIN MAIN-LIKE 2-LIKE"/>
    <property type="match status" value="1"/>
</dbReference>
<name>A0A2N9GY61_FAGSY</name>
<organism evidence="3">
    <name type="scientific">Fagus sylvatica</name>
    <name type="common">Beechnut</name>
    <dbReference type="NCBI Taxonomy" id="28930"/>
    <lineage>
        <taxon>Eukaryota</taxon>
        <taxon>Viridiplantae</taxon>
        <taxon>Streptophyta</taxon>
        <taxon>Embryophyta</taxon>
        <taxon>Tracheophyta</taxon>
        <taxon>Spermatophyta</taxon>
        <taxon>Magnoliopsida</taxon>
        <taxon>eudicotyledons</taxon>
        <taxon>Gunneridae</taxon>
        <taxon>Pentapetalae</taxon>
        <taxon>rosids</taxon>
        <taxon>fabids</taxon>
        <taxon>Fagales</taxon>
        <taxon>Fagaceae</taxon>
        <taxon>Fagus</taxon>
    </lineage>
</organism>
<feature type="compositionally biased region" description="Low complexity" evidence="1">
    <location>
        <begin position="1"/>
        <end position="14"/>
    </location>
</feature>
<proteinExistence type="predicted"/>
<sequence length="947" mass="105002">MASSSRRSTRSRGGTFAGEGDPPIINTPMAPGYRGKKAAALALPRGHQSPLRREDAVVNAAWGYRLETWIDCELVDEDFYRYLEQAGVLHSILISRSSNMYRDTEALRQLVRRWCPFANTFFIAHDELTVTLEDIKNHWMLLILGDQDPTEVELSPEELNVEAALADYIGRKNISFGTQAARFTPWMDHFMKEGDALIRRVAFVAYWLSKCVFGEPPAYSVKPLYFHIAVKIAASFKFYDHSLIPSLDHESKVCWRPYKVTRGGFAYNSMMSGFRDVEAQNYTLTSKDTRVDDCHGGVQGQWEERYLPFAAEELRWMKFGDHHPPLWLREHPNVPVPRKVASSKGRRTVPIGTPTAKKGKSSRSKKREASNNGSPVKASKKKKTVAAMANVRKTRAGRKTFVAPPSSSLPAYAAVRKSTRDIVYSERRSKQRADMLHRMPLVILDLDSSSSSSDKANSSRAAAKEVKDEDTEVDATETTSGEEVVVAEVTFDDEATTTDASSREKVTMAEATTDEDIVSMDEHEAAEASFDNILVASTSNPRYVERGSDEHIAARTVTSAVRAVETEVIAITSNGGTAQRNPSKSDSLSTDSERTVSAIPMVPTPSSPLRESGGVVPTPIVIAALVSATTIQEDETIPTAAEETPDGEEVPVHISDIPEGHVVEETPVDENLVVDVLPDSDIPVKEGTFAQDPADDISMEDMANTHDSYDTILAGTEDHVADTQATDLEVAAPTTTYMSPTKTVKLGGHGLIPICRPPSGEYGLIPICRSPFGLLAGSGNEVVVEEGGRHQTTIVESVATEFDWMSVNSRHAEHFWVFDNVNVEFHGFRVPRGGVRFLEALWKKYGNCTAYLKLGVYIRGSMLTLLCCVLAHMEYTKLEDISEVHILEWKVVVQELTREGFKFNFILDYLRRLAHDMFNRRILAKFRAVEAQATTLRDALSIIALYP</sequence>
<feature type="region of interest" description="Disordered" evidence="1">
    <location>
        <begin position="448"/>
        <end position="479"/>
    </location>
</feature>